<dbReference type="RefSeq" id="WP_074238071.1">
    <property type="nucleotide sequence ID" value="NZ_FSRA01000001.1"/>
</dbReference>
<gene>
    <name evidence="3" type="ORF">SAMN04488055_0873</name>
</gene>
<keyword evidence="1" id="KW-0472">Membrane</keyword>
<organism evidence="3 4">
    <name type="scientific">Chitinophaga niabensis</name>
    <dbReference type="NCBI Taxonomy" id="536979"/>
    <lineage>
        <taxon>Bacteria</taxon>
        <taxon>Pseudomonadati</taxon>
        <taxon>Bacteroidota</taxon>
        <taxon>Chitinophagia</taxon>
        <taxon>Chitinophagales</taxon>
        <taxon>Chitinophagaceae</taxon>
        <taxon>Chitinophaga</taxon>
    </lineage>
</organism>
<evidence type="ECO:0000256" key="1">
    <source>
        <dbReference type="SAM" id="Phobius"/>
    </source>
</evidence>
<sequence length="367" mass="42639">MTTSDKSIEQDLFKKNERIFSSKTFKYLARIVILYLFSIIFKSFDLSFIEDVHTSIFRSQLFSLLYVGLGLICWEGAIWLSRYVEKGVLKGYISNRLLVLCTAMLLYGLIPAFLFAFLYAMMDIMVFNRYEAWESFSAVSYNMIFGLYIFYVLILTVNGIIYYYKGLKEYQVQTERLKRENIQAQYDALRNQIDPHFFFNSLSVLTNLVYKSADLSADYITQLAKIYRYILDKKFENLVSIQTELDFLDSYLFLISIRHQNSIRFTAEIDEQIKAQGTIPPATLQMLIENAIKHNRFSANDPLLIHVKSEAGYLLVSNQVRKKNVPAISSGIGLDNIRKRYELASGRVIEIHRSDEVFIVKIPIITP</sequence>
<protein>
    <submittedName>
        <fullName evidence="3">Histidine kinase</fullName>
    </submittedName>
</protein>
<feature type="transmembrane region" description="Helical" evidence="1">
    <location>
        <begin position="97"/>
        <end position="121"/>
    </location>
</feature>
<name>A0A1N6DL60_9BACT</name>
<dbReference type="GO" id="GO:0016020">
    <property type="term" value="C:membrane"/>
    <property type="evidence" value="ECO:0007669"/>
    <property type="project" value="InterPro"/>
</dbReference>
<keyword evidence="3" id="KW-0418">Kinase</keyword>
<evidence type="ECO:0000313" key="4">
    <source>
        <dbReference type="Proteomes" id="UP000185003"/>
    </source>
</evidence>
<evidence type="ECO:0000313" key="3">
    <source>
        <dbReference type="EMBL" id="SIN71525.1"/>
    </source>
</evidence>
<dbReference type="OrthoDB" id="9809908at2"/>
<keyword evidence="3" id="KW-0808">Transferase</keyword>
<feature type="transmembrane region" description="Helical" evidence="1">
    <location>
        <begin position="64"/>
        <end position="85"/>
    </location>
</feature>
<accession>A0A1N6DL60</accession>
<dbReference type="InterPro" id="IPR036890">
    <property type="entry name" value="HATPase_C_sf"/>
</dbReference>
<feature type="domain" description="Signal transduction histidine kinase internal region" evidence="2">
    <location>
        <begin position="184"/>
        <end position="262"/>
    </location>
</feature>
<dbReference type="GO" id="GO:0000155">
    <property type="term" value="F:phosphorelay sensor kinase activity"/>
    <property type="evidence" value="ECO:0007669"/>
    <property type="project" value="InterPro"/>
</dbReference>
<dbReference type="STRING" id="536979.SAMN04488055_0873"/>
<dbReference type="PANTHER" id="PTHR34220">
    <property type="entry name" value="SENSOR HISTIDINE KINASE YPDA"/>
    <property type="match status" value="1"/>
</dbReference>
<dbReference type="Pfam" id="PF06580">
    <property type="entry name" value="His_kinase"/>
    <property type="match status" value="1"/>
</dbReference>
<keyword evidence="1" id="KW-0812">Transmembrane</keyword>
<dbReference type="PANTHER" id="PTHR34220:SF7">
    <property type="entry name" value="SENSOR HISTIDINE KINASE YPDA"/>
    <property type="match status" value="1"/>
</dbReference>
<keyword evidence="1" id="KW-1133">Transmembrane helix</keyword>
<dbReference type="InterPro" id="IPR050640">
    <property type="entry name" value="Bact_2-comp_sensor_kinase"/>
</dbReference>
<dbReference type="Proteomes" id="UP000185003">
    <property type="component" value="Unassembled WGS sequence"/>
</dbReference>
<feature type="transmembrane region" description="Helical" evidence="1">
    <location>
        <begin position="27"/>
        <end position="44"/>
    </location>
</feature>
<dbReference type="AlphaFoldDB" id="A0A1N6DL60"/>
<dbReference type="EMBL" id="FSRA01000001">
    <property type="protein sequence ID" value="SIN71525.1"/>
    <property type="molecule type" value="Genomic_DNA"/>
</dbReference>
<evidence type="ECO:0000259" key="2">
    <source>
        <dbReference type="Pfam" id="PF06580"/>
    </source>
</evidence>
<dbReference type="Gene3D" id="3.30.565.10">
    <property type="entry name" value="Histidine kinase-like ATPase, C-terminal domain"/>
    <property type="match status" value="1"/>
</dbReference>
<reference evidence="3 4" key="1">
    <citation type="submission" date="2016-11" db="EMBL/GenBank/DDBJ databases">
        <authorList>
            <person name="Jaros S."/>
            <person name="Januszkiewicz K."/>
            <person name="Wedrychowicz H."/>
        </authorList>
    </citation>
    <scope>NUCLEOTIDE SEQUENCE [LARGE SCALE GENOMIC DNA]</scope>
    <source>
        <strain evidence="3 4">DSM 24787</strain>
    </source>
</reference>
<dbReference type="InterPro" id="IPR010559">
    <property type="entry name" value="Sig_transdc_His_kin_internal"/>
</dbReference>
<feature type="transmembrane region" description="Helical" evidence="1">
    <location>
        <begin position="141"/>
        <end position="164"/>
    </location>
</feature>
<keyword evidence="4" id="KW-1185">Reference proteome</keyword>
<proteinExistence type="predicted"/>